<feature type="compositionally biased region" description="Polar residues" evidence="1">
    <location>
        <begin position="794"/>
        <end position="811"/>
    </location>
</feature>
<feature type="compositionally biased region" description="Basic and acidic residues" evidence="1">
    <location>
        <begin position="780"/>
        <end position="793"/>
    </location>
</feature>
<feature type="compositionally biased region" description="Pro residues" evidence="1">
    <location>
        <begin position="891"/>
        <end position="912"/>
    </location>
</feature>
<proteinExistence type="predicted"/>
<keyword evidence="4" id="KW-1185">Reference proteome</keyword>
<protein>
    <recommendedName>
        <fullName evidence="2">C2H2-type domain-containing protein</fullName>
    </recommendedName>
</protein>
<dbReference type="SUPFAM" id="SSF63748">
    <property type="entry name" value="Tudor/PWWP/MBT"/>
    <property type="match status" value="1"/>
</dbReference>
<dbReference type="Pfam" id="PF00855">
    <property type="entry name" value="PWWP"/>
    <property type="match status" value="1"/>
</dbReference>
<evidence type="ECO:0000313" key="4">
    <source>
        <dbReference type="Proteomes" id="UP001152798"/>
    </source>
</evidence>
<feature type="compositionally biased region" description="Polar residues" evidence="1">
    <location>
        <begin position="662"/>
        <end position="674"/>
    </location>
</feature>
<feature type="region of interest" description="Disordered" evidence="1">
    <location>
        <begin position="875"/>
        <end position="943"/>
    </location>
</feature>
<dbReference type="Gene3D" id="2.30.30.140">
    <property type="match status" value="1"/>
</dbReference>
<feature type="compositionally biased region" description="Polar residues" evidence="1">
    <location>
        <begin position="160"/>
        <end position="186"/>
    </location>
</feature>
<feature type="region of interest" description="Disordered" evidence="1">
    <location>
        <begin position="299"/>
        <end position="359"/>
    </location>
</feature>
<feature type="region of interest" description="Disordered" evidence="1">
    <location>
        <begin position="455"/>
        <end position="674"/>
    </location>
</feature>
<feature type="compositionally biased region" description="Polar residues" evidence="1">
    <location>
        <begin position="397"/>
        <end position="407"/>
    </location>
</feature>
<sequence>MCDQTEVSYLPNDVVWVKLSNVWWPAQVQDETKLDEDVTSGLRKKPLAIVKFFDEDLYEFPKNLNQIYHYNCFKKEEFIRKGLDLCRPSGYREVSENMKKFPLDIKKAEILTGGNPDIINDPKYLPEEKFDYREQFGLKPRKKSSLGSKHNSSDTETPKQSRVKFSTPISAPSTSRTPEMKISNSTKSFSNPIKRMIAVKRVAAGIVKGENFDKENDSNKFSSKRYRCIFCNYSCCRMGVIVEHYRSHYRGLILPLPTQIPQNYCKIFQSNFFKHKDGISSTPNAGLKYASEKASVKRKSVEDSTPLKKRKYDLTKKEKTVPTPGSSMAIPVKDIVGSAATPKKRPRKSKDTKSGTVKEPEALDILKDWEDDLEEEVEIKLTDSEVVEIDDVKDTSKSISDSLSENEQPQQPPQEHKSPVSKEKCCFDFEDNDESLNLNKSLKFGQKLPRVIAEEKPNVQRLLKELKESKESPSTKEEPMNEDFSEEIENLLKSTEVPKLPGIPKTNLPKSFNEDSSEPVQDIIERNDSSNEPIDKDSSKEIEIESEDSSSMIQSVTSSETTVESASTIPETFADSKNDSVVDSPSEPIKKKIEEQKPLGEKNSSNSSEESISALNVSISENIPDIKTSDSKDFEEKEHLTQEACSSKDIVSQEDISRNESKTSSNENDFQSIINNEVDEADIALQSTTVGSTLSKEKTNEISENISESEKDIKDSFVEEEVSNNVEDSIPMEVDVDSREEIATSKAEEEQCISKQDEVLLSTEKISISEAKSSNEDDEKSLKETETSDKKNELNQIPIGNTMKIQVVTSSVKDDKSAKVEPSTSSGTPTDQIPFDINSMPIVIDQDPIMEIMEGHIEPLPNADVVRLYIRNSGEEEPEDFQSPRRLLTVSPPPPNLPPIPGVKKIPLPPPKNKNGANSSNKISASATSGSSTRYTLSKQPAKTTSQVQQPKILFIKSASGAPGKLLIPQQQSSIFAQAGKLQPGTRILTTNPQMVSKGSIQKKVTTKSIVVGKQGFPTTTKVIPKSVIGQVIQKVAQKPIICNKNTSTLLVNSPKTIVNRQVGRNVLLSSQQLKTGTTAMQVTGTKVVRAAQVVKAPGTVFQQAETVLPPKVVQSTSALSENKKQTVKNKPVSPNILQKTQRKVARQQVIKKPQLLTIPSSVQQQSEVVTVNNLPIVQSIGSHSSSEPVKMLYLVDNSQYTVENSGIPVENDNQNIYVTSTSSSGNIDNIIFSIDGTANFVNISNDTATSSSTHVPSQDILAKALANTQVLQSETTDIVDNENTVYVDQQFQAPSLSNTVLETSLTLNQPPIMTPLEVPSSITPQSSVSHIIPITNITKKADIQQPSMPLLTDDVDVPGNTVFLSDSSAIPTTSGHLTFQLVHDNNLVVSSGIMQDKSLKLNSDSKEDNVLPEFLKGNFGSKSEIPKKQPSPKRSER</sequence>
<feature type="compositionally biased region" description="Low complexity" evidence="1">
    <location>
        <begin position="549"/>
        <end position="568"/>
    </location>
</feature>
<feature type="compositionally biased region" description="Basic and acidic residues" evidence="1">
    <location>
        <begin position="708"/>
        <end position="717"/>
    </location>
</feature>
<feature type="compositionally biased region" description="Basic and acidic residues" evidence="1">
    <location>
        <begin position="523"/>
        <end position="543"/>
    </location>
</feature>
<organism evidence="3 4">
    <name type="scientific">Nezara viridula</name>
    <name type="common">Southern green stink bug</name>
    <name type="synonym">Cimex viridulus</name>
    <dbReference type="NCBI Taxonomy" id="85310"/>
    <lineage>
        <taxon>Eukaryota</taxon>
        <taxon>Metazoa</taxon>
        <taxon>Ecdysozoa</taxon>
        <taxon>Arthropoda</taxon>
        <taxon>Hexapoda</taxon>
        <taxon>Insecta</taxon>
        <taxon>Pterygota</taxon>
        <taxon>Neoptera</taxon>
        <taxon>Paraneoptera</taxon>
        <taxon>Hemiptera</taxon>
        <taxon>Heteroptera</taxon>
        <taxon>Panheteroptera</taxon>
        <taxon>Pentatomomorpha</taxon>
        <taxon>Pentatomoidea</taxon>
        <taxon>Pentatomidae</taxon>
        <taxon>Pentatominae</taxon>
        <taxon>Nezara</taxon>
    </lineage>
</organism>
<feature type="compositionally biased region" description="Low complexity" evidence="1">
    <location>
        <begin position="603"/>
        <end position="613"/>
    </location>
</feature>
<reference evidence="3" key="1">
    <citation type="submission" date="2022-01" db="EMBL/GenBank/DDBJ databases">
        <authorList>
            <person name="King R."/>
        </authorList>
    </citation>
    <scope>NUCLEOTIDE SEQUENCE</scope>
</reference>
<dbReference type="CDD" id="cd05162">
    <property type="entry name" value="PWWP"/>
    <property type="match status" value="1"/>
</dbReference>
<evidence type="ECO:0000313" key="3">
    <source>
        <dbReference type="EMBL" id="CAH1407936.1"/>
    </source>
</evidence>
<feature type="region of interest" description="Disordered" evidence="1">
    <location>
        <begin position="140"/>
        <end position="186"/>
    </location>
</feature>
<dbReference type="InterPro" id="IPR000313">
    <property type="entry name" value="PWWP_dom"/>
</dbReference>
<dbReference type="Proteomes" id="UP001152798">
    <property type="component" value="Chromosome 7"/>
</dbReference>
<gene>
    <name evidence="3" type="ORF">NEZAVI_LOCUS15556</name>
</gene>
<feature type="compositionally biased region" description="Basic and acidic residues" evidence="1">
    <location>
        <begin position="736"/>
        <end position="749"/>
    </location>
</feature>
<feature type="region of interest" description="Disordered" evidence="1">
    <location>
        <begin position="386"/>
        <end position="422"/>
    </location>
</feature>
<feature type="region of interest" description="Disordered" evidence="1">
    <location>
        <begin position="1403"/>
        <end position="1438"/>
    </location>
</feature>
<name>A0A9P0MXK1_NEZVI</name>
<feature type="domain" description="C2H2-type" evidence="2">
    <location>
        <begin position="228"/>
        <end position="248"/>
    </location>
</feature>
<evidence type="ECO:0000259" key="2">
    <source>
        <dbReference type="PROSITE" id="PS00028"/>
    </source>
</evidence>
<feature type="compositionally biased region" description="Basic and acidic residues" evidence="1">
    <location>
        <begin position="627"/>
        <end position="641"/>
    </location>
</feature>
<feature type="compositionally biased region" description="Basic and acidic residues" evidence="1">
    <location>
        <begin position="349"/>
        <end position="359"/>
    </location>
</feature>
<dbReference type="InterPro" id="IPR013087">
    <property type="entry name" value="Znf_C2H2_type"/>
</dbReference>
<feature type="compositionally biased region" description="Polar residues" evidence="1">
    <location>
        <begin position="822"/>
        <end position="831"/>
    </location>
</feature>
<evidence type="ECO:0000256" key="1">
    <source>
        <dbReference type="SAM" id="MobiDB-lite"/>
    </source>
</evidence>
<accession>A0A9P0MXK1</accession>
<dbReference type="EMBL" id="OV725083">
    <property type="protein sequence ID" value="CAH1407936.1"/>
    <property type="molecule type" value="Genomic_DNA"/>
</dbReference>
<feature type="region of interest" description="Disordered" evidence="1">
    <location>
        <begin position="690"/>
        <end position="836"/>
    </location>
</feature>
<feature type="compositionally biased region" description="Basic and acidic residues" evidence="1">
    <location>
        <begin position="588"/>
        <end position="600"/>
    </location>
</feature>
<feature type="compositionally biased region" description="Acidic residues" evidence="1">
    <location>
        <begin position="480"/>
        <end position="489"/>
    </location>
</feature>
<dbReference type="PROSITE" id="PS00028">
    <property type="entry name" value="ZINC_FINGER_C2H2_1"/>
    <property type="match status" value="1"/>
</dbReference>
<feature type="compositionally biased region" description="Polar residues" evidence="1">
    <location>
        <begin position="916"/>
        <end position="943"/>
    </location>
</feature>
<feature type="compositionally biased region" description="Basic and acidic residues" evidence="1">
    <location>
        <begin position="455"/>
        <end position="479"/>
    </location>
</feature>
<dbReference type="OrthoDB" id="6381815at2759"/>
<feature type="compositionally biased region" description="Basic and acidic residues" evidence="1">
    <location>
        <begin position="299"/>
        <end position="320"/>
    </location>
</feature>